<name>A0A6A8MD91_9LACO</name>
<dbReference type="EMBL" id="VUMX01000001">
    <property type="protein sequence ID" value="MST86200.1"/>
    <property type="molecule type" value="Genomic_DNA"/>
</dbReference>
<dbReference type="NCBIfam" id="NF010156">
    <property type="entry name" value="PRK13635.1"/>
    <property type="match status" value="1"/>
</dbReference>
<evidence type="ECO:0000259" key="9">
    <source>
        <dbReference type="PROSITE" id="PS50893"/>
    </source>
</evidence>
<dbReference type="Pfam" id="PF00005">
    <property type="entry name" value="ABC_tran"/>
    <property type="match status" value="1"/>
</dbReference>
<dbReference type="GO" id="GO:0016887">
    <property type="term" value="F:ATP hydrolysis activity"/>
    <property type="evidence" value="ECO:0007669"/>
    <property type="project" value="InterPro"/>
</dbReference>
<dbReference type="PROSITE" id="PS50893">
    <property type="entry name" value="ABC_TRANSPORTER_2"/>
    <property type="match status" value="1"/>
</dbReference>
<evidence type="ECO:0000256" key="5">
    <source>
        <dbReference type="ARBA" id="ARBA00022741"/>
    </source>
</evidence>
<dbReference type="Proteomes" id="UP000438120">
    <property type="component" value="Unassembled WGS sequence"/>
</dbReference>
<comment type="subcellular location">
    <subcellularLocation>
        <location evidence="1">Cell membrane</location>
        <topology evidence="1">Peripheral membrane protein</topology>
    </subcellularLocation>
</comment>
<keyword evidence="6" id="KW-0067">ATP-binding</keyword>
<dbReference type="InterPro" id="IPR003593">
    <property type="entry name" value="AAA+_ATPase"/>
</dbReference>
<dbReference type="OrthoDB" id="9784332at2"/>
<evidence type="ECO:0000256" key="3">
    <source>
        <dbReference type="ARBA" id="ARBA00022448"/>
    </source>
</evidence>
<dbReference type="NCBIfam" id="TIGR04520">
    <property type="entry name" value="ECF_ATPase_1"/>
    <property type="match status" value="1"/>
</dbReference>
<comment type="similarity">
    <text evidence="2">Belongs to the ABC transporter superfamily.</text>
</comment>
<proteinExistence type="inferred from homology"/>
<dbReference type="InterPro" id="IPR003439">
    <property type="entry name" value="ABC_transporter-like_ATP-bd"/>
</dbReference>
<dbReference type="AlphaFoldDB" id="A0A6A8MD91"/>
<keyword evidence="3" id="KW-0813">Transport</keyword>
<dbReference type="RefSeq" id="WP_154546857.1">
    <property type="nucleotide sequence ID" value="NZ_VUMX01000001.1"/>
</dbReference>
<evidence type="ECO:0000256" key="4">
    <source>
        <dbReference type="ARBA" id="ARBA00022475"/>
    </source>
</evidence>
<dbReference type="SUPFAM" id="SSF52540">
    <property type="entry name" value="P-loop containing nucleoside triphosphate hydrolases"/>
    <property type="match status" value="1"/>
</dbReference>
<evidence type="ECO:0000256" key="6">
    <source>
        <dbReference type="ARBA" id="ARBA00022840"/>
    </source>
</evidence>
<gene>
    <name evidence="10" type="ORF">FYJ62_00670</name>
</gene>
<dbReference type="Gene3D" id="3.40.50.300">
    <property type="entry name" value="P-loop containing nucleotide triphosphate hydrolases"/>
    <property type="match status" value="1"/>
</dbReference>
<keyword evidence="11" id="KW-1185">Reference proteome</keyword>
<sequence>MSAEKDNIIAFEHVTFTYPDAPRPAVDDLSFAIKKGAWTALIGHNGSGKSTVSKLINGLLAPDDMDRSKIVVNGIKLAQETVWDVREQVGIVFQNPDNQFVGATVADDVAFGLENRATPRSEMVKIVAQAVSDVGMADYAGAEPSNLSGGQKQRVAIAGILAIKPKVIILDEATSMLDPEGKQQILDLVKRIKDENDLTVISITHDIDEASLADQVLVMDDGKLIDQGTPEHIFAQVDLLERIGLDIPFTFRLKQLLHERGIDLPRDADKEDELVQEICQLNSKM</sequence>
<dbReference type="FunFam" id="3.40.50.300:FF:000224">
    <property type="entry name" value="Energy-coupling factor transporter ATP-binding protein EcfA"/>
    <property type="match status" value="1"/>
</dbReference>
<dbReference type="InterPro" id="IPR017871">
    <property type="entry name" value="ABC_transporter-like_CS"/>
</dbReference>
<reference evidence="10 11" key="1">
    <citation type="submission" date="2019-08" db="EMBL/GenBank/DDBJ databases">
        <title>In-depth cultivation of the pig gut microbiome towards novel bacterial diversity and tailored functional studies.</title>
        <authorList>
            <person name="Wylensek D."/>
            <person name="Hitch T.C.A."/>
            <person name="Clavel T."/>
        </authorList>
    </citation>
    <scope>NUCLEOTIDE SEQUENCE [LARGE SCALE GENOMIC DNA]</scope>
    <source>
        <strain evidence="10 11">Bifido-178-WT-2B</strain>
    </source>
</reference>
<evidence type="ECO:0000313" key="11">
    <source>
        <dbReference type="Proteomes" id="UP000438120"/>
    </source>
</evidence>
<evidence type="ECO:0000256" key="2">
    <source>
        <dbReference type="ARBA" id="ARBA00005417"/>
    </source>
</evidence>
<dbReference type="InterPro" id="IPR027417">
    <property type="entry name" value="P-loop_NTPase"/>
</dbReference>
<dbReference type="SMART" id="SM00382">
    <property type="entry name" value="AAA"/>
    <property type="match status" value="1"/>
</dbReference>
<dbReference type="GO" id="GO:0042626">
    <property type="term" value="F:ATPase-coupled transmembrane transporter activity"/>
    <property type="evidence" value="ECO:0007669"/>
    <property type="project" value="TreeGrafter"/>
</dbReference>
<dbReference type="InterPro" id="IPR015856">
    <property type="entry name" value="ABC_transpr_CbiO/EcfA_su"/>
</dbReference>
<dbReference type="InterPro" id="IPR050095">
    <property type="entry name" value="ECF_ABC_transporter_ATP-bd"/>
</dbReference>
<dbReference type="NCBIfam" id="NF010167">
    <property type="entry name" value="PRK13648.1"/>
    <property type="match status" value="1"/>
</dbReference>
<dbReference type="GO" id="GO:0043190">
    <property type="term" value="C:ATP-binding cassette (ABC) transporter complex"/>
    <property type="evidence" value="ECO:0007669"/>
    <property type="project" value="TreeGrafter"/>
</dbReference>
<evidence type="ECO:0000256" key="7">
    <source>
        <dbReference type="ARBA" id="ARBA00022967"/>
    </source>
</evidence>
<dbReference type="InterPro" id="IPR030947">
    <property type="entry name" value="EcfA_1"/>
</dbReference>
<keyword evidence="8" id="KW-0472">Membrane</keyword>
<feature type="domain" description="ABC transporter" evidence="9">
    <location>
        <begin position="9"/>
        <end position="246"/>
    </location>
</feature>
<dbReference type="PANTHER" id="PTHR43553:SF24">
    <property type="entry name" value="ENERGY-COUPLING FACTOR TRANSPORTER ATP-BINDING PROTEIN ECFA1"/>
    <property type="match status" value="1"/>
</dbReference>
<organism evidence="10 11">
    <name type="scientific">Lactobacillus porci</name>
    <dbReference type="NCBI Taxonomy" id="2012477"/>
    <lineage>
        <taxon>Bacteria</taxon>
        <taxon>Bacillati</taxon>
        <taxon>Bacillota</taxon>
        <taxon>Bacilli</taxon>
        <taxon>Lactobacillales</taxon>
        <taxon>Lactobacillaceae</taxon>
        <taxon>Lactobacillus</taxon>
    </lineage>
</organism>
<protein>
    <submittedName>
        <fullName evidence="10">Energy-coupling factor transporter ATPase</fullName>
    </submittedName>
</protein>
<evidence type="ECO:0000256" key="8">
    <source>
        <dbReference type="ARBA" id="ARBA00023136"/>
    </source>
</evidence>
<dbReference type="GO" id="GO:0005524">
    <property type="term" value="F:ATP binding"/>
    <property type="evidence" value="ECO:0007669"/>
    <property type="project" value="UniProtKB-KW"/>
</dbReference>
<dbReference type="PROSITE" id="PS00211">
    <property type="entry name" value="ABC_TRANSPORTER_1"/>
    <property type="match status" value="1"/>
</dbReference>
<keyword evidence="4" id="KW-1003">Cell membrane</keyword>
<evidence type="ECO:0000256" key="1">
    <source>
        <dbReference type="ARBA" id="ARBA00004202"/>
    </source>
</evidence>
<evidence type="ECO:0000313" key="10">
    <source>
        <dbReference type="EMBL" id="MST86200.1"/>
    </source>
</evidence>
<keyword evidence="5" id="KW-0547">Nucleotide-binding</keyword>
<dbReference type="CDD" id="cd03225">
    <property type="entry name" value="ABC_cobalt_CbiO_domain1"/>
    <property type="match status" value="1"/>
</dbReference>
<accession>A0A6A8MD91</accession>
<comment type="caution">
    <text evidence="10">The sequence shown here is derived from an EMBL/GenBank/DDBJ whole genome shotgun (WGS) entry which is preliminary data.</text>
</comment>
<dbReference type="PANTHER" id="PTHR43553">
    <property type="entry name" value="HEAVY METAL TRANSPORTER"/>
    <property type="match status" value="1"/>
</dbReference>
<keyword evidence="7" id="KW-1278">Translocase</keyword>